<keyword evidence="2" id="KW-1185">Reference proteome</keyword>
<organism evidence="1 2">
    <name type="scientific">Geomonas propionica</name>
    <dbReference type="NCBI Taxonomy" id="2798582"/>
    <lineage>
        <taxon>Bacteria</taxon>
        <taxon>Pseudomonadati</taxon>
        <taxon>Thermodesulfobacteriota</taxon>
        <taxon>Desulfuromonadia</taxon>
        <taxon>Geobacterales</taxon>
        <taxon>Geobacteraceae</taxon>
        <taxon>Geomonas</taxon>
    </lineage>
</organism>
<name>A0ABS0YQR2_9BACT</name>
<accession>A0ABS0YQR2</accession>
<dbReference type="EMBL" id="JAEMHK010000006">
    <property type="protein sequence ID" value="MBJ6800324.1"/>
    <property type="molecule type" value="Genomic_DNA"/>
</dbReference>
<evidence type="ECO:0000313" key="1">
    <source>
        <dbReference type="EMBL" id="MBJ6800324.1"/>
    </source>
</evidence>
<comment type="caution">
    <text evidence="1">The sequence shown here is derived from an EMBL/GenBank/DDBJ whole genome shotgun (WGS) entry which is preliminary data.</text>
</comment>
<evidence type="ECO:0000313" key="2">
    <source>
        <dbReference type="Proteomes" id="UP000641025"/>
    </source>
</evidence>
<reference evidence="1 2" key="1">
    <citation type="submission" date="2020-12" db="EMBL/GenBank/DDBJ databases">
        <title>Geomonas sp. Red259, isolated from paddy soil.</title>
        <authorList>
            <person name="Xu Z."/>
            <person name="Zhang Z."/>
            <person name="Masuda Y."/>
            <person name="Itoh H."/>
            <person name="Senoo K."/>
        </authorList>
    </citation>
    <scope>NUCLEOTIDE SEQUENCE [LARGE SCALE GENOMIC DNA]</scope>
    <source>
        <strain evidence="1 2">Red259</strain>
    </source>
</reference>
<dbReference type="Proteomes" id="UP000641025">
    <property type="component" value="Unassembled WGS sequence"/>
</dbReference>
<gene>
    <name evidence="1" type="ORF">JFN90_09280</name>
</gene>
<protein>
    <submittedName>
        <fullName evidence="1">Uncharacterized protein</fullName>
    </submittedName>
</protein>
<dbReference type="RefSeq" id="WP_199394837.1">
    <property type="nucleotide sequence ID" value="NZ_JAEMHK010000006.1"/>
</dbReference>
<sequence>MKIVRAREGWEEKFRLMAEQGDDNLLDEDFVQTKWDEEEWVESGSVDHYSKI</sequence>
<proteinExistence type="predicted"/>